<evidence type="ECO:0000256" key="1">
    <source>
        <dbReference type="ARBA" id="ARBA00004651"/>
    </source>
</evidence>
<protein>
    <submittedName>
        <fullName evidence="9">Sugar-binding protein</fullName>
    </submittedName>
</protein>
<dbReference type="CDD" id="cd06261">
    <property type="entry name" value="TM_PBP2"/>
    <property type="match status" value="1"/>
</dbReference>
<comment type="similarity">
    <text evidence="7">Belongs to the binding-protein-dependent transport system permease family.</text>
</comment>
<dbReference type="Proteomes" id="UP000231070">
    <property type="component" value="Unassembled WGS sequence"/>
</dbReference>
<keyword evidence="5 7" id="KW-1133">Transmembrane helix</keyword>
<dbReference type="AlphaFoldDB" id="A0A2G9WP81"/>
<evidence type="ECO:0000256" key="3">
    <source>
        <dbReference type="ARBA" id="ARBA00022475"/>
    </source>
</evidence>
<evidence type="ECO:0000256" key="6">
    <source>
        <dbReference type="ARBA" id="ARBA00023136"/>
    </source>
</evidence>
<evidence type="ECO:0000256" key="5">
    <source>
        <dbReference type="ARBA" id="ARBA00022989"/>
    </source>
</evidence>
<evidence type="ECO:0000259" key="8">
    <source>
        <dbReference type="PROSITE" id="PS50928"/>
    </source>
</evidence>
<name>A0A2G9WP81_9HYPH</name>
<evidence type="ECO:0000256" key="4">
    <source>
        <dbReference type="ARBA" id="ARBA00022692"/>
    </source>
</evidence>
<keyword evidence="2 7" id="KW-0813">Transport</keyword>
<comment type="subcellular location">
    <subcellularLocation>
        <location evidence="1 7">Cell membrane</location>
        <topology evidence="1 7">Multi-pass membrane protein</topology>
    </subcellularLocation>
</comment>
<dbReference type="GO" id="GO:0055085">
    <property type="term" value="P:transmembrane transport"/>
    <property type="evidence" value="ECO:0007669"/>
    <property type="project" value="InterPro"/>
</dbReference>
<dbReference type="SUPFAM" id="SSF161098">
    <property type="entry name" value="MetI-like"/>
    <property type="match status" value="1"/>
</dbReference>
<evidence type="ECO:0000256" key="2">
    <source>
        <dbReference type="ARBA" id="ARBA00022448"/>
    </source>
</evidence>
<keyword evidence="10" id="KW-1185">Reference proteome</keyword>
<keyword evidence="3" id="KW-1003">Cell membrane</keyword>
<dbReference type="PANTHER" id="PTHR30193:SF37">
    <property type="entry name" value="INNER MEMBRANE ABC TRANSPORTER PERMEASE PROTEIN YCJO"/>
    <property type="match status" value="1"/>
</dbReference>
<feature type="transmembrane region" description="Helical" evidence="7">
    <location>
        <begin position="109"/>
        <end position="129"/>
    </location>
</feature>
<organism evidence="9 10">
    <name type="scientific">Pleomorphomonas carboxyditropha</name>
    <dbReference type="NCBI Taxonomy" id="2023338"/>
    <lineage>
        <taxon>Bacteria</taxon>
        <taxon>Pseudomonadati</taxon>
        <taxon>Pseudomonadota</taxon>
        <taxon>Alphaproteobacteria</taxon>
        <taxon>Hyphomicrobiales</taxon>
        <taxon>Pleomorphomonadaceae</taxon>
        <taxon>Pleomorphomonas</taxon>
    </lineage>
</organism>
<feature type="transmembrane region" description="Helical" evidence="7">
    <location>
        <begin position="79"/>
        <end position="102"/>
    </location>
</feature>
<evidence type="ECO:0000313" key="10">
    <source>
        <dbReference type="Proteomes" id="UP000231070"/>
    </source>
</evidence>
<sequence>MEAVAPGRFRSPETFRMHRLYLVPTLLINVVIIFIPAVLTIALAFYRWDGIGMPVFVGLANFRQLLADRVFWTALGNNVIWTVIFLTVPIAMGLLAATMMLVARRGSTFFQVVYFLPMVIATAITARVWQGMIYSPLSGIAGLITRAGFPVPNPLTQTSTALYGIAVVDLWHWWGFLCVIFFAALRQVPQEQIEAARIEGASFWQMLRYVLLPGIRPTITLMMIMTIIWSFLVFDFVYILTQGGPAFSSEVLSTLAYRSAFYDLAVGKAAAVAVVISLFGLATTAVYIRLQAKEFDQ</sequence>
<dbReference type="InterPro" id="IPR035906">
    <property type="entry name" value="MetI-like_sf"/>
</dbReference>
<feature type="transmembrane region" description="Helical" evidence="7">
    <location>
        <begin position="218"/>
        <end position="240"/>
    </location>
</feature>
<dbReference type="GO" id="GO:0005886">
    <property type="term" value="C:plasma membrane"/>
    <property type="evidence" value="ECO:0007669"/>
    <property type="project" value="UniProtKB-SubCell"/>
</dbReference>
<keyword evidence="4 7" id="KW-0812">Transmembrane</keyword>
<evidence type="ECO:0000313" key="9">
    <source>
        <dbReference type="EMBL" id="PIO96531.1"/>
    </source>
</evidence>
<comment type="caution">
    <text evidence="9">The sequence shown here is derived from an EMBL/GenBank/DDBJ whole genome shotgun (WGS) entry which is preliminary data.</text>
</comment>
<reference evidence="9 10" key="1">
    <citation type="submission" date="2017-08" db="EMBL/GenBank/DDBJ databases">
        <title>Pleomorphomonas carboxidotrophicus sp. nov., a new mesophilic hydrogenogenic carboxidotroph.</title>
        <authorList>
            <person name="Esquivel-Elizondo S."/>
            <person name="Krajmalnik-Brown R."/>
            <person name="Maldonado J."/>
        </authorList>
    </citation>
    <scope>NUCLEOTIDE SEQUENCE [LARGE SCALE GENOMIC DNA]</scope>
    <source>
        <strain evidence="9 10">SVCO-16</strain>
    </source>
</reference>
<keyword evidence="6 7" id="KW-0472">Membrane</keyword>
<proteinExistence type="inferred from homology"/>
<dbReference type="InterPro" id="IPR000515">
    <property type="entry name" value="MetI-like"/>
</dbReference>
<dbReference type="Pfam" id="PF00528">
    <property type="entry name" value="BPD_transp_1"/>
    <property type="match status" value="1"/>
</dbReference>
<feature type="transmembrane region" description="Helical" evidence="7">
    <location>
        <begin position="20"/>
        <end position="46"/>
    </location>
</feature>
<dbReference type="PANTHER" id="PTHR30193">
    <property type="entry name" value="ABC TRANSPORTER PERMEASE PROTEIN"/>
    <property type="match status" value="1"/>
</dbReference>
<gene>
    <name evidence="9" type="ORF">CJ014_24860</name>
</gene>
<feature type="domain" description="ABC transmembrane type-1" evidence="8">
    <location>
        <begin position="75"/>
        <end position="287"/>
    </location>
</feature>
<dbReference type="Gene3D" id="1.10.3720.10">
    <property type="entry name" value="MetI-like"/>
    <property type="match status" value="1"/>
</dbReference>
<accession>A0A2G9WP81</accession>
<feature type="transmembrane region" description="Helical" evidence="7">
    <location>
        <begin position="260"/>
        <end position="288"/>
    </location>
</feature>
<evidence type="ECO:0000256" key="7">
    <source>
        <dbReference type="RuleBase" id="RU363032"/>
    </source>
</evidence>
<dbReference type="PROSITE" id="PS50928">
    <property type="entry name" value="ABC_TM1"/>
    <property type="match status" value="1"/>
</dbReference>
<dbReference type="EMBL" id="NQVN01000031">
    <property type="protein sequence ID" value="PIO96531.1"/>
    <property type="molecule type" value="Genomic_DNA"/>
</dbReference>
<feature type="transmembrane region" description="Helical" evidence="7">
    <location>
        <begin position="161"/>
        <end position="185"/>
    </location>
</feature>
<dbReference type="InterPro" id="IPR051393">
    <property type="entry name" value="ABC_transporter_permease"/>
</dbReference>
<dbReference type="OrthoDB" id="7939379at2"/>